<feature type="region of interest" description="Disordered" evidence="1">
    <location>
        <begin position="190"/>
        <end position="218"/>
    </location>
</feature>
<evidence type="ECO:0000256" key="1">
    <source>
        <dbReference type="SAM" id="MobiDB-lite"/>
    </source>
</evidence>
<evidence type="ECO:0008006" key="4">
    <source>
        <dbReference type="Google" id="ProtNLM"/>
    </source>
</evidence>
<feature type="compositionally biased region" description="Low complexity" evidence="1">
    <location>
        <begin position="204"/>
        <end position="218"/>
    </location>
</feature>
<accession>A0A2T4UY91</accession>
<protein>
    <recommendedName>
        <fullName evidence="4">Peptidoglycan binding-like domain-containing protein</fullName>
    </recommendedName>
</protein>
<evidence type="ECO:0000313" key="3">
    <source>
        <dbReference type="Proteomes" id="UP000241085"/>
    </source>
</evidence>
<dbReference type="RefSeq" id="WP_107575645.1">
    <property type="nucleotide sequence ID" value="NZ_PZPL01000001.1"/>
</dbReference>
<evidence type="ECO:0000313" key="2">
    <source>
        <dbReference type="EMBL" id="PTL74504.1"/>
    </source>
</evidence>
<dbReference type="Proteomes" id="UP000241085">
    <property type="component" value="Unassembled WGS sequence"/>
</dbReference>
<dbReference type="EMBL" id="PZPL01000001">
    <property type="protein sequence ID" value="PTL74504.1"/>
    <property type="molecule type" value="Genomic_DNA"/>
</dbReference>
<name>A0A2T4UY91_9MICO</name>
<dbReference type="AlphaFoldDB" id="A0A2T4UY91"/>
<dbReference type="Gene3D" id="2.40.420.20">
    <property type="match status" value="1"/>
</dbReference>
<proteinExistence type="predicted"/>
<sequence length="418" mass="42609">MSDEPPSRVRLPAVVRPRALAVFAVAVLLVGAAGVALGASMRSTSDVDDEALLAPPPVDAAVERRSIDPARMLQGAVDAGDTTTVAFRDAGGEDVLPYVTEVGTAAGAALVNGGLLLAVADRPRIALHVASPLYRDLRVGDEGKDVRAFETALKAVVPGDFDVDEDFTARTLAAAEQLWQRLGYDLPTRPGEVVAPAPSPSAPGPVATGAPVATATTPPATATTPAIAAAPEAYIDVAQIVQLHADAVGVLTVLDVGAIAEAGAPLATLLTSPRRVVARASVLDADEFVVGTAVTLRASGRPEQSGTVATVGGFVAADGTAQSVSGRDVRVDLPADWADLAEKSTVTLTTVEAGEPVLAVPLTAVHDASTDPYVVSSETAGFDRGERVPVQVLGSGDGWVRIDEESGLLEGDRIEVGP</sequence>
<gene>
    <name evidence="2" type="ORF">C1I63_17895</name>
</gene>
<comment type="caution">
    <text evidence="2">The sequence shown here is derived from an EMBL/GenBank/DDBJ whole genome shotgun (WGS) entry which is preliminary data.</text>
</comment>
<reference evidence="2 3" key="1">
    <citation type="submission" date="2018-03" db="EMBL/GenBank/DDBJ databases">
        <title>Bacteriophage NCPPB3778 and a type I-E CRISPR drive the evolution of the US Biological Select Agent, Rathayibacter toxicus.</title>
        <authorList>
            <person name="Davis E.W.II."/>
            <person name="Tabima J.F."/>
            <person name="Weisberg A.J."/>
            <person name="Dantas Lopes L."/>
            <person name="Wiseman M.S."/>
            <person name="Wiseman M.S."/>
            <person name="Pupko T."/>
            <person name="Belcher M.S."/>
            <person name="Sechler A.J."/>
            <person name="Tancos M.A."/>
            <person name="Schroeder B.K."/>
            <person name="Murray T.D."/>
            <person name="Luster D.G."/>
            <person name="Schneider W.L."/>
            <person name="Rogers E."/>
            <person name="Andreote F.D."/>
            <person name="Grunwald N.J."/>
            <person name="Putnam M.L."/>
            <person name="Chang J.H."/>
        </authorList>
    </citation>
    <scope>NUCLEOTIDE SEQUENCE [LARGE SCALE GENOMIC DNA]</scope>
    <source>
        <strain evidence="2 3">DSM 15933</strain>
    </source>
</reference>
<keyword evidence="3" id="KW-1185">Reference proteome</keyword>
<organism evidence="2 3">
    <name type="scientific">Rathayibacter caricis DSM 15933</name>
    <dbReference type="NCBI Taxonomy" id="1328867"/>
    <lineage>
        <taxon>Bacteria</taxon>
        <taxon>Bacillati</taxon>
        <taxon>Actinomycetota</taxon>
        <taxon>Actinomycetes</taxon>
        <taxon>Micrococcales</taxon>
        <taxon>Microbacteriaceae</taxon>
        <taxon>Rathayibacter</taxon>
    </lineage>
</organism>